<dbReference type="GO" id="GO:0008168">
    <property type="term" value="F:methyltransferase activity"/>
    <property type="evidence" value="ECO:0007669"/>
    <property type="project" value="UniProtKB-KW"/>
</dbReference>
<evidence type="ECO:0000313" key="3">
    <source>
        <dbReference type="EMBL" id="MFC5995610.1"/>
    </source>
</evidence>
<evidence type="ECO:0000256" key="1">
    <source>
        <dbReference type="SAM" id="MobiDB-lite"/>
    </source>
</evidence>
<feature type="domain" description="Methyltransferase" evidence="2">
    <location>
        <begin position="64"/>
        <end position="159"/>
    </location>
</feature>
<dbReference type="InterPro" id="IPR041698">
    <property type="entry name" value="Methyltransf_25"/>
</dbReference>
<dbReference type="Gene3D" id="3.40.50.150">
    <property type="entry name" value="Vaccinia Virus protein VP39"/>
    <property type="match status" value="1"/>
</dbReference>
<dbReference type="GO" id="GO:0032259">
    <property type="term" value="P:methylation"/>
    <property type="evidence" value="ECO:0007669"/>
    <property type="project" value="UniProtKB-KW"/>
</dbReference>
<dbReference type="EMBL" id="JBHSQW010000033">
    <property type="protein sequence ID" value="MFC5995610.1"/>
    <property type="molecule type" value="Genomic_DNA"/>
</dbReference>
<reference evidence="4" key="1">
    <citation type="journal article" date="2019" name="Int. J. Syst. Evol. Microbiol.">
        <title>The Global Catalogue of Microorganisms (GCM) 10K type strain sequencing project: providing services to taxonomists for standard genome sequencing and annotation.</title>
        <authorList>
            <consortium name="The Broad Institute Genomics Platform"/>
            <consortium name="The Broad Institute Genome Sequencing Center for Infectious Disease"/>
            <person name="Wu L."/>
            <person name="Ma J."/>
        </authorList>
    </citation>
    <scope>NUCLEOTIDE SEQUENCE [LARGE SCALE GENOMIC DNA]</scope>
    <source>
        <strain evidence="4">CCM 8391</strain>
    </source>
</reference>
<evidence type="ECO:0000259" key="2">
    <source>
        <dbReference type="Pfam" id="PF13649"/>
    </source>
</evidence>
<proteinExistence type="predicted"/>
<keyword evidence="3" id="KW-0808">Transferase</keyword>
<keyword evidence="4" id="KW-1185">Reference proteome</keyword>
<evidence type="ECO:0000313" key="4">
    <source>
        <dbReference type="Proteomes" id="UP001596302"/>
    </source>
</evidence>
<dbReference type="PANTHER" id="PTHR42912">
    <property type="entry name" value="METHYLTRANSFERASE"/>
    <property type="match status" value="1"/>
</dbReference>
<dbReference type="SUPFAM" id="SSF53335">
    <property type="entry name" value="S-adenosyl-L-methionine-dependent methyltransferases"/>
    <property type="match status" value="1"/>
</dbReference>
<dbReference type="InterPro" id="IPR050508">
    <property type="entry name" value="Methyltransf_Superfamily"/>
</dbReference>
<dbReference type="EC" id="2.1.1.-" evidence="3"/>
<keyword evidence="3" id="KW-0489">Methyltransferase</keyword>
<dbReference type="RefSeq" id="WP_379585751.1">
    <property type="nucleotide sequence ID" value="NZ_JBHSQW010000033.1"/>
</dbReference>
<accession>A0ABW1J595</accession>
<organism evidence="3 4">
    <name type="scientific">Pseudonocardia hispaniensis</name>
    <dbReference type="NCBI Taxonomy" id="904933"/>
    <lineage>
        <taxon>Bacteria</taxon>
        <taxon>Bacillati</taxon>
        <taxon>Actinomycetota</taxon>
        <taxon>Actinomycetes</taxon>
        <taxon>Pseudonocardiales</taxon>
        <taxon>Pseudonocardiaceae</taxon>
        <taxon>Pseudonocardia</taxon>
    </lineage>
</organism>
<dbReference type="InterPro" id="IPR029063">
    <property type="entry name" value="SAM-dependent_MTases_sf"/>
</dbReference>
<dbReference type="Pfam" id="PF13649">
    <property type="entry name" value="Methyltransf_25"/>
    <property type="match status" value="1"/>
</dbReference>
<dbReference type="CDD" id="cd02440">
    <property type="entry name" value="AdoMet_MTases"/>
    <property type="match status" value="1"/>
</dbReference>
<gene>
    <name evidence="3" type="ORF">ACFQE5_15450</name>
</gene>
<name>A0ABW1J595_9PSEU</name>
<sequence>MNKATGAVRRSSHRHRRTPHDYLPGCAHDRLLPLYDLVQRLFGVPEQHRTLVDFAGLNRSRRTLEIGCGTGNLAILAKRLHPETEMVGIDPDQLALTRARHKASRGGIAISFDHGYGQDLPYPDATFDRVLSAFMFHHLEPDTKRATLREALRVLTPGGSLHLVDFGGRVRATDGLMARLQRRSQRVRDNLGDAIPNLMREAGFTDPAELTSRVSWAGRITFYEAVRGIPGSTG</sequence>
<dbReference type="Proteomes" id="UP001596302">
    <property type="component" value="Unassembled WGS sequence"/>
</dbReference>
<comment type="caution">
    <text evidence="3">The sequence shown here is derived from an EMBL/GenBank/DDBJ whole genome shotgun (WGS) entry which is preliminary data.</text>
</comment>
<protein>
    <submittedName>
        <fullName evidence="3">Class I SAM-dependent methyltransferase</fullName>
        <ecNumber evidence="3">2.1.1.-</ecNumber>
    </submittedName>
</protein>
<feature type="region of interest" description="Disordered" evidence="1">
    <location>
        <begin position="1"/>
        <end position="21"/>
    </location>
</feature>